<comment type="caution">
    <text evidence="10">The sequence shown here is derived from an EMBL/GenBank/DDBJ whole genome shotgun (WGS) entry which is preliminary data.</text>
</comment>
<evidence type="ECO:0000256" key="5">
    <source>
        <dbReference type="ARBA" id="ARBA00023002"/>
    </source>
</evidence>
<protein>
    <submittedName>
        <fullName evidence="10">Alkylation response protein AidB-like acyl-CoA dehydrogenase</fullName>
        <ecNumber evidence="10">1.3.99.-</ecNumber>
    </submittedName>
</protein>
<evidence type="ECO:0000313" key="11">
    <source>
        <dbReference type="Proteomes" id="UP001230328"/>
    </source>
</evidence>
<dbReference type="InterPro" id="IPR037069">
    <property type="entry name" value="AcylCoA_DH/ox_N_sf"/>
</dbReference>
<gene>
    <name evidence="10" type="ORF">QF035_009067</name>
</gene>
<evidence type="ECO:0000256" key="4">
    <source>
        <dbReference type="ARBA" id="ARBA00022827"/>
    </source>
</evidence>
<proteinExistence type="inferred from homology"/>
<feature type="domain" description="Acyl-CoA oxidase/dehydrogenase middle" evidence="8">
    <location>
        <begin position="131"/>
        <end position="221"/>
    </location>
</feature>
<keyword evidence="4 6" id="KW-0274">FAD</keyword>
<sequence length="403" mass="43728">MPAASLSLTRPYLTDDHQPLQQQIQDIVNTQIAPLAPQMEERGPHTDREVRRMLSETGWLGVLLGPDEDGMDAGHVVKTWMLAEVARRSAAASAILQASILGAAPIAEFGDEAMRRDWLPDIAAGRIWPTIATTEPVAGSHVLGMETTAHRKGQCFVLNGEKDLVGNADLGDVHCVIARTGKRPGAKSLTAFLVEKNTPGLEVVRRPLNGLHGFSADGLRLSSVHVPRTRVIGEIGDGLAVALLSSVVYGRLNLAAVALGIHQRLLDVTKEWVSTRPRYKGHLSDLPPVRNRIAEMQGQLMSAQLAAYHAAYLLDEGIPCDAELIYSKLTSHRAGVASAEHAKQLHGGHAGRLGNPCEQLRRDMDLVHAPAGPDDLQLIRLAEQALGPSRTQWSARHLSHRHR</sequence>
<keyword evidence="5 6" id="KW-0560">Oxidoreductase</keyword>
<dbReference type="PANTHER" id="PTHR48083">
    <property type="entry name" value="MEDIUM-CHAIN SPECIFIC ACYL-COA DEHYDROGENASE, MITOCHONDRIAL-RELATED"/>
    <property type="match status" value="1"/>
</dbReference>
<dbReference type="PANTHER" id="PTHR48083:SF2">
    <property type="entry name" value="MEDIUM-CHAIN SPECIFIC ACYL-COA DEHYDROGENASE, MITOCHONDRIAL"/>
    <property type="match status" value="1"/>
</dbReference>
<dbReference type="EC" id="1.3.99.-" evidence="10"/>
<evidence type="ECO:0000256" key="1">
    <source>
        <dbReference type="ARBA" id="ARBA00001974"/>
    </source>
</evidence>
<name>A0ABU0T6R9_9ACTN</name>
<accession>A0ABU0T6R9</accession>
<dbReference type="Pfam" id="PF02771">
    <property type="entry name" value="Acyl-CoA_dh_N"/>
    <property type="match status" value="1"/>
</dbReference>
<keyword evidence="3 6" id="KW-0285">Flavoprotein</keyword>
<dbReference type="InterPro" id="IPR046373">
    <property type="entry name" value="Acyl-CoA_Oxase/DH_mid-dom_sf"/>
</dbReference>
<evidence type="ECO:0000259" key="8">
    <source>
        <dbReference type="Pfam" id="PF02770"/>
    </source>
</evidence>
<dbReference type="Pfam" id="PF00441">
    <property type="entry name" value="Acyl-CoA_dh_1"/>
    <property type="match status" value="1"/>
</dbReference>
<evidence type="ECO:0000256" key="6">
    <source>
        <dbReference type="RuleBase" id="RU362125"/>
    </source>
</evidence>
<dbReference type="GO" id="GO:0016491">
    <property type="term" value="F:oxidoreductase activity"/>
    <property type="evidence" value="ECO:0007669"/>
    <property type="project" value="UniProtKB-KW"/>
</dbReference>
<keyword evidence="11" id="KW-1185">Reference proteome</keyword>
<reference evidence="10 11" key="1">
    <citation type="submission" date="2023-07" db="EMBL/GenBank/DDBJ databases">
        <title>Comparative genomics of wheat-associated soil bacteria to identify genetic determinants of phenazine resistance.</title>
        <authorList>
            <person name="Mouncey N."/>
        </authorList>
    </citation>
    <scope>NUCLEOTIDE SEQUENCE [LARGE SCALE GENOMIC DNA]</scope>
    <source>
        <strain evidence="10 11">V2I4</strain>
    </source>
</reference>
<dbReference type="InterPro" id="IPR013786">
    <property type="entry name" value="AcylCoA_DH/ox_N"/>
</dbReference>
<feature type="domain" description="Acyl-CoA dehydrogenase/oxidase N-terminal" evidence="9">
    <location>
        <begin position="14"/>
        <end position="125"/>
    </location>
</feature>
<dbReference type="InterPro" id="IPR009075">
    <property type="entry name" value="AcylCo_DH/oxidase_C"/>
</dbReference>
<evidence type="ECO:0000313" key="10">
    <source>
        <dbReference type="EMBL" id="MDQ1031485.1"/>
    </source>
</evidence>
<dbReference type="RefSeq" id="WP_307527670.1">
    <property type="nucleotide sequence ID" value="NZ_JAUSZI010000002.1"/>
</dbReference>
<organism evidence="10 11">
    <name type="scientific">Streptomyces umbrinus</name>
    <dbReference type="NCBI Taxonomy" id="67370"/>
    <lineage>
        <taxon>Bacteria</taxon>
        <taxon>Bacillati</taxon>
        <taxon>Actinomycetota</taxon>
        <taxon>Actinomycetes</taxon>
        <taxon>Kitasatosporales</taxon>
        <taxon>Streptomycetaceae</taxon>
        <taxon>Streptomyces</taxon>
        <taxon>Streptomyces phaeochromogenes group</taxon>
    </lineage>
</organism>
<feature type="domain" description="Acyl-CoA dehydrogenase/oxidase C-terminal" evidence="7">
    <location>
        <begin position="236"/>
        <end position="385"/>
    </location>
</feature>
<evidence type="ECO:0000259" key="9">
    <source>
        <dbReference type="Pfam" id="PF02771"/>
    </source>
</evidence>
<dbReference type="Gene3D" id="1.20.140.10">
    <property type="entry name" value="Butyryl-CoA Dehydrogenase, subunit A, domain 3"/>
    <property type="match status" value="1"/>
</dbReference>
<dbReference type="SUPFAM" id="SSF56645">
    <property type="entry name" value="Acyl-CoA dehydrogenase NM domain-like"/>
    <property type="match status" value="1"/>
</dbReference>
<dbReference type="InterPro" id="IPR050741">
    <property type="entry name" value="Acyl-CoA_dehydrogenase"/>
</dbReference>
<dbReference type="Gene3D" id="2.40.110.10">
    <property type="entry name" value="Butyryl-CoA Dehydrogenase, subunit A, domain 2"/>
    <property type="match status" value="1"/>
</dbReference>
<dbReference type="SUPFAM" id="SSF47203">
    <property type="entry name" value="Acyl-CoA dehydrogenase C-terminal domain-like"/>
    <property type="match status" value="1"/>
</dbReference>
<dbReference type="EMBL" id="JAUSZI010000002">
    <property type="protein sequence ID" value="MDQ1031485.1"/>
    <property type="molecule type" value="Genomic_DNA"/>
</dbReference>
<dbReference type="CDD" id="cd00567">
    <property type="entry name" value="ACAD"/>
    <property type="match status" value="1"/>
</dbReference>
<dbReference type="InterPro" id="IPR036250">
    <property type="entry name" value="AcylCo_DH-like_C"/>
</dbReference>
<dbReference type="InterPro" id="IPR006091">
    <property type="entry name" value="Acyl-CoA_Oxase/DH_mid-dom"/>
</dbReference>
<dbReference type="Pfam" id="PF02770">
    <property type="entry name" value="Acyl-CoA_dh_M"/>
    <property type="match status" value="1"/>
</dbReference>
<evidence type="ECO:0000256" key="2">
    <source>
        <dbReference type="ARBA" id="ARBA00009347"/>
    </source>
</evidence>
<dbReference type="InterPro" id="IPR009100">
    <property type="entry name" value="AcylCoA_DH/oxidase_NM_dom_sf"/>
</dbReference>
<dbReference type="Gene3D" id="1.10.540.10">
    <property type="entry name" value="Acyl-CoA dehydrogenase/oxidase, N-terminal domain"/>
    <property type="match status" value="1"/>
</dbReference>
<evidence type="ECO:0000256" key="3">
    <source>
        <dbReference type="ARBA" id="ARBA00022630"/>
    </source>
</evidence>
<comment type="similarity">
    <text evidence="2 6">Belongs to the acyl-CoA dehydrogenase family.</text>
</comment>
<dbReference type="Proteomes" id="UP001230328">
    <property type="component" value="Unassembled WGS sequence"/>
</dbReference>
<comment type="cofactor">
    <cofactor evidence="1 6">
        <name>FAD</name>
        <dbReference type="ChEBI" id="CHEBI:57692"/>
    </cofactor>
</comment>
<evidence type="ECO:0000259" key="7">
    <source>
        <dbReference type="Pfam" id="PF00441"/>
    </source>
</evidence>